<keyword evidence="4 9" id="KW-0812">Transmembrane</keyword>
<evidence type="ECO:0000256" key="7">
    <source>
        <dbReference type="ARBA" id="ARBA00023136"/>
    </source>
</evidence>
<feature type="compositionally biased region" description="Polar residues" evidence="8">
    <location>
        <begin position="10"/>
        <end position="43"/>
    </location>
</feature>
<feature type="transmembrane region" description="Helical" evidence="9">
    <location>
        <begin position="317"/>
        <end position="338"/>
    </location>
</feature>
<evidence type="ECO:0000256" key="6">
    <source>
        <dbReference type="ARBA" id="ARBA00022989"/>
    </source>
</evidence>
<evidence type="ECO:0000259" key="10">
    <source>
        <dbReference type="Pfam" id="PF00324"/>
    </source>
</evidence>
<feature type="transmembrane region" description="Helical" evidence="9">
    <location>
        <begin position="519"/>
        <end position="540"/>
    </location>
</feature>
<keyword evidence="12" id="KW-1185">Reference proteome</keyword>
<comment type="similarity">
    <text evidence="2">Belongs to the amino acid-polyamine-organocation (APC) superfamily. YAT (TC 2.A.3.10) family.</text>
</comment>
<feature type="domain" description="Amino acid permease/ SLC12A" evidence="10">
    <location>
        <begin position="85"/>
        <end position="543"/>
    </location>
</feature>
<dbReference type="EMBL" id="JAEOAQ010000002">
    <property type="protein sequence ID" value="KAG5419699.1"/>
    <property type="molecule type" value="Genomic_DNA"/>
</dbReference>
<evidence type="ECO:0000256" key="3">
    <source>
        <dbReference type="ARBA" id="ARBA00022448"/>
    </source>
</evidence>
<dbReference type="InterPro" id="IPR004762">
    <property type="entry name" value="Amino_acid_permease_fungi"/>
</dbReference>
<dbReference type="GO" id="GO:0016020">
    <property type="term" value="C:membrane"/>
    <property type="evidence" value="ECO:0007669"/>
    <property type="project" value="UniProtKB-SubCell"/>
</dbReference>
<dbReference type="NCBIfam" id="TIGR00913">
    <property type="entry name" value="2A0310"/>
    <property type="match status" value="1"/>
</dbReference>
<feature type="transmembrane region" description="Helical" evidence="9">
    <location>
        <begin position="414"/>
        <end position="433"/>
    </location>
</feature>
<evidence type="ECO:0000256" key="2">
    <source>
        <dbReference type="ARBA" id="ARBA00006983"/>
    </source>
</evidence>
<evidence type="ECO:0000313" key="11">
    <source>
        <dbReference type="EMBL" id="KAG5419699.1"/>
    </source>
</evidence>
<comment type="subcellular location">
    <subcellularLocation>
        <location evidence="1">Membrane</location>
        <topology evidence="1">Multi-pass membrane protein</topology>
    </subcellularLocation>
</comment>
<accession>A0A8H7ZGI2</accession>
<dbReference type="Gene3D" id="1.20.1740.10">
    <property type="entry name" value="Amino acid/polyamine transporter I"/>
    <property type="match status" value="1"/>
</dbReference>
<keyword evidence="5" id="KW-0029">Amino-acid transport</keyword>
<evidence type="ECO:0000256" key="8">
    <source>
        <dbReference type="SAM" id="MobiDB-lite"/>
    </source>
</evidence>
<dbReference type="OrthoDB" id="3900342at2759"/>
<evidence type="ECO:0000256" key="1">
    <source>
        <dbReference type="ARBA" id="ARBA00004141"/>
    </source>
</evidence>
<dbReference type="PANTHER" id="PTHR43341">
    <property type="entry name" value="AMINO ACID PERMEASE"/>
    <property type="match status" value="1"/>
</dbReference>
<dbReference type="Proteomes" id="UP000669133">
    <property type="component" value="Unassembled WGS sequence"/>
</dbReference>
<dbReference type="InterPro" id="IPR004841">
    <property type="entry name" value="AA-permease/SLC12A_dom"/>
</dbReference>
<dbReference type="InterPro" id="IPR050524">
    <property type="entry name" value="APC_YAT"/>
</dbReference>
<dbReference type="PANTHER" id="PTHR43341:SF4">
    <property type="entry name" value="ARGININE PERMEASE CAN1-RELATED"/>
    <property type="match status" value="1"/>
</dbReference>
<dbReference type="RefSeq" id="XP_067548815.1">
    <property type="nucleotide sequence ID" value="XM_067690339.1"/>
</dbReference>
<feature type="transmembrane region" description="Helical" evidence="9">
    <location>
        <begin position="368"/>
        <end position="388"/>
    </location>
</feature>
<evidence type="ECO:0000313" key="12">
    <source>
        <dbReference type="Proteomes" id="UP000669133"/>
    </source>
</evidence>
<dbReference type="FunFam" id="1.20.1740.10:FF:000006">
    <property type="entry name" value="General amino acid permease"/>
    <property type="match status" value="1"/>
</dbReference>
<dbReference type="PROSITE" id="PS00218">
    <property type="entry name" value="AMINO_ACID_PERMEASE_1"/>
    <property type="match status" value="1"/>
</dbReference>
<feature type="transmembrane region" description="Helical" evidence="9">
    <location>
        <begin position="167"/>
        <end position="187"/>
    </location>
</feature>
<feature type="transmembrane region" description="Helical" evidence="9">
    <location>
        <begin position="486"/>
        <end position="507"/>
    </location>
</feature>
<feature type="region of interest" description="Disordered" evidence="8">
    <location>
        <begin position="1"/>
        <end position="49"/>
    </location>
</feature>
<name>A0A8H7ZGI2_9ASCO</name>
<dbReference type="Pfam" id="PF00324">
    <property type="entry name" value="AA_permease"/>
    <property type="match status" value="1"/>
</dbReference>
<keyword evidence="7 9" id="KW-0472">Membrane</keyword>
<evidence type="ECO:0000256" key="4">
    <source>
        <dbReference type="ARBA" id="ARBA00022692"/>
    </source>
</evidence>
<gene>
    <name evidence="11" type="ORF">I9W82_001579</name>
</gene>
<evidence type="ECO:0000256" key="5">
    <source>
        <dbReference type="ARBA" id="ARBA00022970"/>
    </source>
</evidence>
<feature type="transmembrane region" description="Helical" evidence="9">
    <location>
        <begin position="445"/>
        <end position="466"/>
    </location>
</feature>
<keyword evidence="6 9" id="KW-1133">Transmembrane helix</keyword>
<feature type="transmembrane region" description="Helical" evidence="9">
    <location>
        <begin position="86"/>
        <end position="104"/>
    </location>
</feature>
<comment type="caution">
    <text evidence="11">The sequence shown here is derived from an EMBL/GenBank/DDBJ whole genome shotgun (WGS) entry which is preliminary data.</text>
</comment>
<organism evidence="11 12">
    <name type="scientific">Candida metapsilosis</name>
    <dbReference type="NCBI Taxonomy" id="273372"/>
    <lineage>
        <taxon>Eukaryota</taxon>
        <taxon>Fungi</taxon>
        <taxon>Dikarya</taxon>
        <taxon>Ascomycota</taxon>
        <taxon>Saccharomycotina</taxon>
        <taxon>Pichiomycetes</taxon>
        <taxon>Debaryomycetaceae</taxon>
        <taxon>Candida/Lodderomyces clade</taxon>
        <taxon>Candida</taxon>
    </lineage>
</organism>
<feature type="transmembrane region" description="Helical" evidence="9">
    <location>
        <begin position="194"/>
        <end position="215"/>
    </location>
</feature>
<dbReference type="GO" id="GO:0015171">
    <property type="term" value="F:amino acid transmembrane transporter activity"/>
    <property type="evidence" value="ECO:0007669"/>
    <property type="project" value="TreeGrafter"/>
</dbReference>
<keyword evidence="3" id="KW-0813">Transport</keyword>
<dbReference type="PIRSF" id="PIRSF006060">
    <property type="entry name" value="AA_transporter"/>
    <property type="match status" value="1"/>
</dbReference>
<proteinExistence type="inferred from homology"/>
<sequence length="588" mass="64983">MSHYDLEKGGSSSSGANSVHNTAAQAHPSLSNHITPSQSTAFSSKEKHQEKNFIQDEDELFLREDESDDNEGSVNEVKRGLKARHVSMIALGGTIGTGLFISTGSTLADAGPVLSLISFLFMTTIAFSVTQSLGEMATLIPVSGSFAQFVTRWISKSAGAANGWLYWFSWAITFALELSVIGQVIQYWTDAVPLAAWISIFFVIITVFNFFPVKFYGEVEFWVASIKVLAVFGWIIYALCMVCGAGKTGPVGFRYWRNGYAWGPGILVKDTATSRFLGWLSSLINAAFTFQGTELTGISAGESANPRRTVPRAIKKVLFRILIFYVLCMFFIGLLVPYNDPKLSGGSYTSNSPFIIAMNNSGTKVLPHIFNAVIVTTIISAANSNVYCGSRIVYGLAEAGVAPKFFLKTNRGGVPYLAVSLTAAFGALGYLAVSNSGENAFNWLLNISSTAGLICWGFISASHIRFIKVLKKRGISRDSLPYKAMFMPYAAYYAVFFIFLITLVQGFQSFFNGFSVTDFFTAYISVIFFVALWIGFQIFFHRFSTSWRDYFVPLDECDIDSGVREVDEMEWESTEPTNLWEKFWDIVA</sequence>
<dbReference type="AlphaFoldDB" id="A0A8H7ZGI2"/>
<protein>
    <submittedName>
        <fullName evidence="11">CAN1</fullName>
    </submittedName>
</protein>
<dbReference type="GeneID" id="93650208"/>
<reference evidence="11 12" key="1">
    <citation type="submission" date="2020-12" db="EMBL/GenBank/DDBJ databases">
        <title>Effect of drift, selection, and recombination on the evolution of hybrid genomes in Candida yeast pathogens.</title>
        <authorList>
            <person name="Mixao V."/>
            <person name="Ksiezopolska E."/>
            <person name="Saus E."/>
            <person name="Boekhout T."/>
            <person name="Gacser A."/>
            <person name="Gabaldon T."/>
        </authorList>
    </citation>
    <scope>NUCLEOTIDE SEQUENCE [LARGE SCALE GENOMIC DNA]</scope>
    <source>
        <strain evidence="11 12">BP57</strain>
    </source>
</reference>
<feature type="transmembrane region" description="Helical" evidence="9">
    <location>
        <begin position="221"/>
        <end position="245"/>
    </location>
</feature>
<evidence type="ECO:0000256" key="9">
    <source>
        <dbReference type="SAM" id="Phobius"/>
    </source>
</evidence>
<dbReference type="InterPro" id="IPR004840">
    <property type="entry name" value="Amino_acid_permease_CS"/>
</dbReference>